<organism evidence="9 10">
    <name type="scientific">Acanthoscelides obtectus</name>
    <name type="common">Bean weevil</name>
    <name type="synonym">Bruchus obtectus</name>
    <dbReference type="NCBI Taxonomy" id="200917"/>
    <lineage>
        <taxon>Eukaryota</taxon>
        <taxon>Metazoa</taxon>
        <taxon>Ecdysozoa</taxon>
        <taxon>Arthropoda</taxon>
        <taxon>Hexapoda</taxon>
        <taxon>Insecta</taxon>
        <taxon>Pterygota</taxon>
        <taxon>Neoptera</taxon>
        <taxon>Endopterygota</taxon>
        <taxon>Coleoptera</taxon>
        <taxon>Polyphaga</taxon>
        <taxon>Cucujiformia</taxon>
        <taxon>Chrysomeloidea</taxon>
        <taxon>Chrysomelidae</taxon>
        <taxon>Bruchinae</taxon>
        <taxon>Bruchini</taxon>
        <taxon>Acanthoscelides</taxon>
    </lineage>
</organism>
<keyword evidence="6" id="KW-0378">Hydrolase</keyword>
<evidence type="ECO:0000256" key="5">
    <source>
        <dbReference type="ARBA" id="ARBA00022723"/>
    </source>
</evidence>
<protein>
    <recommendedName>
        <fullName evidence="8">DDE Tnp4 domain-containing protein</fullName>
    </recommendedName>
</protein>
<keyword evidence="4" id="KW-0540">Nuclease</keyword>
<dbReference type="PANTHER" id="PTHR22930:SF85">
    <property type="entry name" value="GH03217P-RELATED"/>
    <property type="match status" value="1"/>
</dbReference>
<dbReference type="Proteomes" id="UP001152888">
    <property type="component" value="Unassembled WGS sequence"/>
</dbReference>
<evidence type="ECO:0000256" key="4">
    <source>
        <dbReference type="ARBA" id="ARBA00022722"/>
    </source>
</evidence>
<dbReference type="GO" id="GO:0046872">
    <property type="term" value="F:metal ion binding"/>
    <property type="evidence" value="ECO:0007669"/>
    <property type="project" value="UniProtKB-KW"/>
</dbReference>
<reference evidence="9" key="1">
    <citation type="submission" date="2022-03" db="EMBL/GenBank/DDBJ databases">
        <authorList>
            <person name="Sayadi A."/>
        </authorList>
    </citation>
    <scope>NUCLEOTIDE SEQUENCE</scope>
</reference>
<keyword evidence="7" id="KW-0539">Nucleus</keyword>
<evidence type="ECO:0000259" key="8">
    <source>
        <dbReference type="Pfam" id="PF13359"/>
    </source>
</evidence>
<evidence type="ECO:0000256" key="7">
    <source>
        <dbReference type="ARBA" id="ARBA00023242"/>
    </source>
</evidence>
<dbReference type="GO" id="GO:0005634">
    <property type="term" value="C:nucleus"/>
    <property type="evidence" value="ECO:0007669"/>
    <property type="project" value="UniProtKB-SubCell"/>
</dbReference>
<accession>A0A9P0K0A7</accession>
<dbReference type="Pfam" id="PF13359">
    <property type="entry name" value="DDE_Tnp_4"/>
    <property type="match status" value="1"/>
</dbReference>
<comment type="similarity">
    <text evidence="3">Belongs to the HARBI1 family.</text>
</comment>
<dbReference type="InterPro" id="IPR045249">
    <property type="entry name" value="HARBI1-like"/>
</dbReference>
<evidence type="ECO:0000256" key="2">
    <source>
        <dbReference type="ARBA" id="ARBA00004123"/>
    </source>
</evidence>
<evidence type="ECO:0000313" key="9">
    <source>
        <dbReference type="EMBL" id="CAH1961127.1"/>
    </source>
</evidence>
<keyword evidence="10" id="KW-1185">Reference proteome</keyword>
<proteinExistence type="inferred from homology"/>
<comment type="cofactor">
    <cofactor evidence="1">
        <name>a divalent metal cation</name>
        <dbReference type="ChEBI" id="CHEBI:60240"/>
    </cofactor>
</comment>
<dbReference type="EMBL" id="CAKOFQ010006692">
    <property type="protein sequence ID" value="CAH1961127.1"/>
    <property type="molecule type" value="Genomic_DNA"/>
</dbReference>
<comment type="subcellular location">
    <subcellularLocation>
        <location evidence="2">Nucleus</location>
    </subcellularLocation>
</comment>
<evidence type="ECO:0000313" key="10">
    <source>
        <dbReference type="Proteomes" id="UP001152888"/>
    </source>
</evidence>
<dbReference type="GO" id="GO:0004518">
    <property type="term" value="F:nuclease activity"/>
    <property type="evidence" value="ECO:0007669"/>
    <property type="project" value="UniProtKB-KW"/>
</dbReference>
<gene>
    <name evidence="9" type="ORF">ACAOBT_LOCUS3983</name>
</gene>
<dbReference type="InterPro" id="IPR027806">
    <property type="entry name" value="HARBI1_dom"/>
</dbReference>
<sequence>MNENRAFAIVSALQETLDSSSDDEELISLIFSSSSSEETDGVEVYAVQRRGPMQKRPRIEEFVERTVPGFSSEEFKSHFRMLPETFEFVLGHVGPLLSTAGPSSRPQTPAKTQLLLVFWLMATPDSYRSACTKFNVGKATCVRSMRRVCRALHTLAPRFIRWPEGQRAQEVIGEFVRASAFPGVIGAIDGTHIEINKPKDDEHNAYCNRKGYPSVPVQSICTYKLVFTSVYAGHAGSVHDARVFSLSRIPDYMADPARYFPNDSHLVIDSAYPIHPCIMVPYKDNGHLTSLQKNYNFCLSSARTSIERAFGVWKNRWRRILVRLPMVTMEQIPEYLLTVAVLHNICIQRDDLFVLSEPQIINDTPLVQQRDMLIDDASRRAAGSAKRDRIMNELSVRNIQ</sequence>
<keyword evidence="5" id="KW-0479">Metal-binding</keyword>
<name>A0A9P0K0A7_ACAOB</name>
<evidence type="ECO:0000256" key="1">
    <source>
        <dbReference type="ARBA" id="ARBA00001968"/>
    </source>
</evidence>
<evidence type="ECO:0000256" key="3">
    <source>
        <dbReference type="ARBA" id="ARBA00006958"/>
    </source>
</evidence>
<evidence type="ECO:0000256" key="6">
    <source>
        <dbReference type="ARBA" id="ARBA00022801"/>
    </source>
</evidence>
<comment type="caution">
    <text evidence="9">The sequence shown here is derived from an EMBL/GenBank/DDBJ whole genome shotgun (WGS) entry which is preliminary data.</text>
</comment>
<dbReference type="PANTHER" id="PTHR22930">
    <property type="match status" value="1"/>
</dbReference>
<feature type="domain" description="DDE Tnp4" evidence="8">
    <location>
        <begin position="188"/>
        <end position="344"/>
    </location>
</feature>
<dbReference type="OrthoDB" id="2668416at2759"/>
<dbReference type="GO" id="GO:0016787">
    <property type="term" value="F:hydrolase activity"/>
    <property type="evidence" value="ECO:0007669"/>
    <property type="project" value="UniProtKB-KW"/>
</dbReference>
<dbReference type="AlphaFoldDB" id="A0A9P0K0A7"/>